<dbReference type="RefSeq" id="WP_015773439.1">
    <property type="nucleotide sequence ID" value="NC_013173.1"/>
</dbReference>
<accession>C7LRW0</accession>
<keyword evidence="2" id="KW-1185">Reference proteome</keyword>
<proteinExistence type="predicted"/>
<organism evidence="1 2">
    <name type="scientific">Desulfomicrobium baculatum (strain DSM 4028 / VKM B-1378 / X)</name>
    <name type="common">Desulfovibrio baculatus</name>
    <dbReference type="NCBI Taxonomy" id="525897"/>
    <lineage>
        <taxon>Bacteria</taxon>
        <taxon>Pseudomonadati</taxon>
        <taxon>Thermodesulfobacteriota</taxon>
        <taxon>Desulfovibrionia</taxon>
        <taxon>Desulfovibrionales</taxon>
        <taxon>Desulfomicrobiaceae</taxon>
        <taxon>Desulfomicrobium</taxon>
    </lineage>
</organism>
<dbReference type="HOGENOM" id="CLU_867990_0_0_7"/>
<gene>
    <name evidence="1" type="ordered locus">Dbac_1240</name>
</gene>
<protein>
    <submittedName>
        <fullName evidence="1">Uncharacterized protein</fullName>
    </submittedName>
</protein>
<dbReference type="EMBL" id="CP001629">
    <property type="protein sequence ID" value="ACU89343.1"/>
    <property type="molecule type" value="Genomic_DNA"/>
</dbReference>
<sequence length="320" mass="37889">MDSQKEDEKFSLQLWKKEIEDKSINFVHQIIRQCSSQIYDNKYSNKIFKQYLELNNQDSYPNSSPKIHHTSKDDFISLIASDMTEYFFSRKPERSLELKKLYVDKEYSKLCILLTKGFERFLRDKIRTLDKNKNYYQRCREVISEFNQVSYISTGDFGLYARKTASDIKHAPQNLLTKTELKSIPASITTGKEVDTRKAKFIEQSSLFFWDKVKEIRGAFFIPISLFAQYIETHHDTCNSLQYSQNEYDLEKYETTYENEIDPKDAFNHILESFNADDKRVINLLIDCDTLEEVKKKSGYTHNQITKLLERIKSTSTFRD</sequence>
<dbReference type="KEGG" id="dba:Dbac_1240"/>
<name>C7LRW0_DESBD</name>
<evidence type="ECO:0000313" key="2">
    <source>
        <dbReference type="Proteomes" id="UP000002216"/>
    </source>
</evidence>
<evidence type="ECO:0000313" key="1">
    <source>
        <dbReference type="EMBL" id="ACU89343.1"/>
    </source>
</evidence>
<dbReference type="Proteomes" id="UP000002216">
    <property type="component" value="Chromosome"/>
</dbReference>
<dbReference type="STRING" id="525897.Dbac_1240"/>
<reference evidence="1 2" key="1">
    <citation type="journal article" date="2009" name="Stand. Genomic Sci.">
        <title>Complete genome sequence of Desulfomicrobium baculatum type strain (X).</title>
        <authorList>
            <person name="Copeland A."/>
            <person name="Spring S."/>
            <person name="Goker M."/>
            <person name="Schneider S."/>
            <person name="Lapidus A."/>
            <person name="Del Rio T.G."/>
            <person name="Tice H."/>
            <person name="Cheng J.F."/>
            <person name="Chen F."/>
            <person name="Nolan M."/>
            <person name="Bruce D."/>
            <person name="Goodwin L."/>
            <person name="Pitluck S."/>
            <person name="Ivanova N."/>
            <person name="Mavrommatis K."/>
            <person name="Ovchinnikova G."/>
            <person name="Pati A."/>
            <person name="Chen A."/>
            <person name="Palaniappan K."/>
            <person name="Land M."/>
            <person name="Hauser L."/>
            <person name="Chang Y.J."/>
            <person name="Jeffries C.C."/>
            <person name="Meincke L."/>
            <person name="Sims D."/>
            <person name="Brettin T."/>
            <person name="Detter J.C."/>
            <person name="Han C."/>
            <person name="Chain P."/>
            <person name="Bristow J."/>
            <person name="Eisen J.A."/>
            <person name="Markowitz V."/>
            <person name="Hugenholtz P."/>
            <person name="Kyrpides N.C."/>
            <person name="Klenk H.P."/>
            <person name="Lucas S."/>
        </authorList>
    </citation>
    <scope>NUCLEOTIDE SEQUENCE [LARGE SCALE GENOMIC DNA]</scope>
    <source>
        <strain evidence="2">DSM 4028 / VKM B-1378 / X</strain>
    </source>
</reference>
<dbReference type="AlphaFoldDB" id="C7LRW0"/>